<sequence length="391" mass="42301">MKVKITSPKLSLGYKRNRRWGWSGKPAPTAMRNRATALLDVVTVKKAVDASTSTNLSSPTLWNPYMTPPRTTVPRERLTRSPAPSPSTASAAPTAWMQPPEPALRTLLASRGINRAATNVAITRDEWTACAGESSTAGAARLLSVEACLLRKDHPTWTGTIRRGIIAAAESACVHTAVSKVQAEVCTPPKTSATMATSPFYQPSSQPTSPVYQPPSASQSTSPFFQPSSHPSSPVYQPPSHPSSPVYQPPSHPSSPVYQPPSHPTSPVTTTHTSTNTSTGITIPIPPRLIGTPYAELPSPVPGITRVRPPWTRPGGPLPPFLTQNDVPADFEEHRWNMAYVVHEVAGLEWHEECLCMDCDDTALSHAQHLPKIWPGREVVNPFLVAYFNGN</sequence>
<feature type="compositionally biased region" description="Pro residues" evidence="1">
    <location>
        <begin position="236"/>
        <end position="264"/>
    </location>
</feature>
<dbReference type="Proteomes" id="UP001233271">
    <property type="component" value="Chromosome 6"/>
</dbReference>
<dbReference type="GeneID" id="85497493"/>
<dbReference type="EMBL" id="AP028217">
    <property type="protein sequence ID" value="BEI93623.1"/>
    <property type="molecule type" value="Genomic_DNA"/>
</dbReference>
<feature type="compositionally biased region" description="Low complexity" evidence="1">
    <location>
        <begin position="214"/>
        <end position="234"/>
    </location>
</feature>
<evidence type="ECO:0000256" key="1">
    <source>
        <dbReference type="SAM" id="MobiDB-lite"/>
    </source>
</evidence>
<feature type="region of interest" description="Disordered" evidence="1">
    <location>
        <begin position="197"/>
        <end position="288"/>
    </location>
</feature>
<organism evidence="2 3">
    <name type="scientific">Cutaneotrichosporon cavernicola</name>
    <dbReference type="NCBI Taxonomy" id="279322"/>
    <lineage>
        <taxon>Eukaryota</taxon>
        <taxon>Fungi</taxon>
        <taxon>Dikarya</taxon>
        <taxon>Basidiomycota</taxon>
        <taxon>Agaricomycotina</taxon>
        <taxon>Tremellomycetes</taxon>
        <taxon>Trichosporonales</taxon>
        <taxon>Trichosporonaceae</taxon>
        <taxon>Cutaneotrichosporon</taxon>
    </lineage>
</organism>
<reference evidence="2" key="1">
    <citation type="journal article" date="2023" name="BMC Genomics">
        <title>Chromosome-level genome assemblies of Cutaneotrichosporon spp. (Trichosporonales, Basidiomycota) reveal imbalanced evolution between nucleotide sequences and chromosome synteny.</title>
        <authorList>
            <person name="Kobayashi Y."/>
            <person name="Kayamori A."/>
            <person name="Aoki K."/>
            <person name="Shiwa Y."/>
            <person name="Matsutani M."/>
            <person name="Fujita N."/>
            <person name="Sugita T."/>
            <person name="Iwasaki W."/>
            <person name="Tanaka N."/>
            <person name="Takashima M."/>
        </authorList>
    </citation>
    <scope>NUCLEOTIDE SEQUENCE</scope>
    <source>
        <strain evidence="2">HIS019</strain>
    </source>
</reference>
<dbReference type="AlphaFoldDB" id="A0AA48L7Y5"/>
<accession>A0AA48L7Y5</accession>
<dbReference type="KEGG" id="ccac:CcaHIS019_0600820"/>
<dbReference type="RefSeq" id="XP_060458888.1">
    <property type="nucleotide sequence ID" value="XM_060602501.1"/>
</dbReference>
<feature type="compositionally biased region" description="Low complexity" evidence="1">
    <location>
        <begin position="265"/>
        <end position="283"/>
    </location>
</feature>
<feature type="compositionally biased region" description="Low complexity" evidence="1">
    <location>
        <begin position="86"/>
        <end position="95"/>
    </location>
</feature>
<proteinExistence type="predicted"/>
<gene>
    <name evidence="2" type="ORF">CcaverHIS019_0600820</name>
</gene>
<feature type="region of interest" description="Disordered" evidence="1">
    <location>
        <begin position="60"/>
        <end position="99"/>
    </location>
</feature>
<evidence type="ECO:0000313" key="2">
    <source>
        <dbReference type="EMBL" id="BEI93623.1"/>
    </source>
</evidence>
<keyword evidence="3" id="KW-1185">Reference proteome</keyword>
<protein>
    <submittedName>
        <fullName evidence="2">Uncharacterized protein</fullName>
    </submittedName>
</protein>
<name>A0AA48L7Y5_9TREE</name>
<evidence type="ECO:0000313" key="3">
    <source>
        <dbReference type="Proteomes" id="UP001233271"/>
    </source>
</evidence>
<feature type="compositionally biased region" description="Polar residues" evidence="1">
    <location>
        <begin position="197"/>
        <end position="211"/>
    </location>
</feature>